<dbReference type="Proteomes" id="UP000887575">
    <property type="component" value="Unassembled WGS sequence"/>
</dbReference>
<feature type="signal peptide" evidence="1">
    <location>
        <begin position="1"/>
        <end position="23"/>
    </location>
</feature>
<reference evidence="3" key="1">
    <citation type="submission" date="2024-02" db="UniProtKB">
        <authorList>
            <consortium name="WormBaseParasite"/>
        </authorList>
    </citation>
    <scope>IDENTIFICATION</scope>
</reference>
<proteinExistence type="predicted"/>
<keyword evidence="1" id="KW-0732">Signal</keyword>
<dbReference type="AlphaFoldDB" id="A0AAF3ED60"/>
<protein>
    <submittedName>
        <fullName evidence="3">Orcokinin</fullName>
    </submittedName>
</protein>
<evidence type="ECO:0000313" key="3">
    <source>
        <dbReference type="WBParaSite" id="MBELARI_LOCUS11910"/>
    </source>
</evidence>
<sequence>MSMSFLGFTIIALFAALISSSDASALRHKRALDNLMGQGFTGFDKRAFDSLGHDGFSPFDKRNFYPVRIIGLEKRALAKRALDSIGYGGLSDFGYFDKRAFDTLGHDGFSGFERR</sequence>
<dbReference type="WBParaSite" id="MBELARI_LOCUS11910">
    <property type="protein sequence ID" value="MBELARI_LOCUS11910"/>
    <property type="gene ID" value="MBELARI_LOCUS11910"/>
</dbReference>
<evidence type="ECO:0000256" key="1">
    <source>
        <dbReference type="SAM" id="SignalP"/>
    </source>
</evidence>
<keyword evidence="2" id="KW-1185">Reference proteome</keyword>
<name>A0AAF3ED60_9BILA</name>
<organism evidence="2 3">
    <name type="scientific">Mesorhabditis belari</name>
    <dbReference type="NCBI Taxonomy" id="2138241"/>
    <lineage>
        <taxon>Eukaryota</taxon>
        <taxon>Metazoa</taxon>
        <taxon>Ecdysozoa</taxon>
        <taxon>Nematoda</taxon>
        <taxon>Chromadorea</taxon>
        <taxon>Rhabditida</taxon>
        <taxon>Rhabditina</taxon>
        <taxon>Rhabditomorpha</taxon>
        <taxon>Rhabditoidea</taxon>
        <taxon>Rhabditidae</taxon>
        <taxon>Mesorhabditinae</taxon>
        <taxon>Mesorhabditis</taxon>
    </lineage>
</organism>
<feature type="chain" id="PRO_5042285811" evidence="1">
    <location>
        <begin position="24"/>
        <end position="115"/>
    </location>
</feature>
<evidence type="ECO:0000313" key="2">
    <source>
        <dbReference type="Proteomes" id="UP000887575"/>
    </source>
</evidence>
<accession>A0AAF3ED60</accession>